<accession>A0AAV4R7J1</accession>
<dbReference type="Proteomes" id="UP001054945">
    <property type="component" value="Unassembled WGS sequence"/>
</dbReference>
<evidence type="ECO:0000313" key="1">
    <source>
        <dbReference type="EMBL" id="GIY16301.1"/>
    </source>
</evidence>
<proteinExistence type="predicted"/>
<dbReference type="EMBL" id="BPLR01007357">
    <property type="protein sequence ID" value="GIY16301.1"/>
    <property type="molecule type" value="Genomic_DNA"/>
</dbReference>
<keyword evidence="2" id="KW-1185">Reference proteome</keyword>
<dbReference type="AlphaFoldDB" id="A0AAV4R7J1"/>
<protein>
    <submittedName>
        <fullName evidence="1">Uncharacterized protein</fullName>
    </submittedName>
</protein>
<reference evidence="1 2" key="1">
    <citation type="submission" date="2021-06" db="EMBL/GenBank/DDBJ databases">
        <title>Caerostris extrusa draft genome.</title>
        <authorList>
            <person name="Kono N."/>
            <person name="Arakawa K."/>
        </authorList>
    </citation>
    <scope>NUCLEOTIDE SEQUENCE [LARGE SCALE GENOMIC DNA]</scope>
</reference>
<evidence type="ECO:0000313" key="2">
    <source>
        <dbReference type="Proteomes" id="UP001054945"/>
    </source>
</evidence>
<sequence length="87" mass="9596">MECVHHAIPWLRSGSEPVPPEEVESIALRPSTRLLPSGQDKGSSTDLSFNIANILRLLPLSRNVGGTCFWWILALSGSRGEMMMCMI</sequence>
<name>A0AAV4R7J1_CAEEX</name>
<comment type="caution">
    <text evidence="1">The sequence shown here is derived from an EMBL/GenBank/DDBJ whole genome shotgun (WGS) entry which is preliminary data.</text>
</comment>
<gene>
    <name evidence="1" type="ORF">CEXT_608511</name>
</gene>
<organism evidence="1 2">
    <name type="scientific">Caerostris extrusa</name>
    <name type="common">Bark spider</name>
    <name type="synonym">Caerostris bankana</name>
    <dbReference type="NCBI Taxonomy" id="172846"/>
    <lineage>
        <taxon>Eukaryota</taxon>
        <taxon>Metazoa</taxon>
        <taxon>Ecdysozoa</taxon>
        <taxon>Arthropoda</taxon>
        <taxon>Chelicerata</taxon>
        <taxon>Arachnida</taxon>
        <taxon>Araneae</taxon>
        <taxon>Araneomorphae</taxon>
        <taxon>Entelegynae</taxon>
        <taxon>Araneoidea</taxon>
        <taxon>Araneidae</taxon>
        <taxon>Caerostris</taxon>
    </lineage>
</organism>